<dbReference type="OrthoDB" id="1449578at2"/>
<feature type="transmembrane region" description="Helical" evidence="1">
    <location>
        <begin position="69"/>
        <end position="89"/>
    </location>
</feature>
<organism evidence="2 3">
    <name type="scientific">Flavobacterium phragmitis</name>
    <dbReference type="NCBI Taxonomy" id="739143"/>
    <lineage>
        <taxon>Bacteria</taxon>
        <taxon>Pseudomonadati</taxon>
        <taxon>Bacteroidota</taxon>
        <taxon>Flavobacteriia</taxon>
        <taxon>Flavobacteriales</taxon>
        <taxon>Flavobacteriaceae</taxon>
        <taxon>Flavobacterium</taxon>
    </lineage>
</organism>
<evidence type="ECO:0000313" key="3">
    <source>
        <dbReference type="Proteomes" id="UP000199672"/>
    </source>
</evidence>
<reference evidence="3" key="1">
    <citation type="submission" date="2016-10" db="EMBL/GenBank/DDBJ databases">
        <authorList>
            <person name="Varghese N."/>
            <person name="Submissions S."/>
        </authorList>
    </citation>
    <scope>NUCLEOTIDE SEQUENCE [LARGE SCALE GENOMIC DNA]</scope>
    <source>
        <strain evidence="3">CGMCC 1.10370</strain>
    </source>
</reference>
<dbReference type="AlphaFoldDB" id="A0A1I1SB68"/>
<dbReference type="Proteomes" id="UP000199672">
    <property type="component" value="Unassembled WGS sequence"/>
</dbReference>
<proteinExistence type="predicted"/>
<name>A0A1I1SB68_9FLAO</name>
<evidence type="ECO:0000256" key="1">
    <source>
        <dbReference type="SAM" id="Phobius"/>
    </source>
</evidence>
<gene>
    <name evidence="2" type="ORF">SAMN05216297_107272</name>
</gene>
<dbReference type="RefSeq" id="WP_091494742.1">
    <property type="nucleotide sequence ID" value="NZ_FOMH01000007.1"/>
</dbReference>
<protein>
    <submittedName>
        <fullName evidence="2">Uncharacterized protein</fullName>
    </submittedName>
</protein>
<sequence length="114" mass="12446">MIGILFVYWIWKGFTGLALEYDKNKWGYFGIGIASYYGGTLVSGFAVGLLSVLIGGVDNVNDDSFINPGWNIFFVLCGGLACYGVYKLLENKGEKEKALSKKEGIDSIGVIDEN</sequence>
<dbReference type="EMBL" id="FOMH01000007">
    <property type="protein sequence ID" value="SFD40230.1"/>
    <property type="molecule type" value="Genomic_DNA"/>
</dbReference>
<keyword evidence="1" id="KW-1133">Transmembrane helix</keyword>
<keyword evidence="3" id="KW-1185">Reference proteome</keyword>
<feature type="transmembrane region" description="Helical" evidence="1">
    <location>
        <begin position="34"/>
        <end position="57"/>
    </location>
</feature>
<dbReference type="STRING" id="739143.SAMN05216297_107272"/>
<accession>A0A1I1SB68</accession>
<keyword evidence="1" id="KW-0472">Membrane</keyword>
<keyword evidence="1" id="KW-0812">Transmembrane</keyword>
<evidence type="ECO:0000313" key="2">
    <source>
        <dbReference type="EMBL" id="SFD40230.1"/>
    </source>
</evidence>